<dbReference type="Gene3D" id="3.90.75.20">
    <property type="match status" value="1"/>
</dbReference>
<dbReference type="InterPro" id="IPR003615">
    <property type="entry name" value="HNH_nuc"/>
</dbReference>
<sequence>MADRDYKSEYKNYHSQPLQKKNRAKRNLARRLMKRKLGNAITGRDIHHVDGNPNNNSTSNLRVVSKSYNRSRNA</sequence>
<feature type="compositionally biased region" description="Polar residues" evidence="1">
    <location>
        <begin position="52"/>
        <end position="74"/>
    </location>
</feature>
<feature type="region of interest" description="Disordered" evidence="1">
    <location>
        <begin position="1"/>
        <end position="74"/>
    </location>
</feature>
<evidence type="ECO:0000259" key="2">
    <source>
        <dbReference type="Pfam" id="PF13392"/>
    </source>
</evidence>
<evidence type="ECO:0000256" key="1">
    <source>
        <dbReference type="SAM" id="MobiDB-lite"/>
    </source>
</evidence>
<organism evidence="3 4">
    <name type="scientific">Pelagibacter phage Eyrgjafa EXVC018P</name>
    <dbReference type="NCBI Taxonomy" id="2736227"/>
    <lineage>
        <taxon>Viruses</taxon>
        <taxon>Duplodnaviria</taxon>
        <taxon>Heunggongvirae</taxon>
        <taxon>Uroviricota</taxon>
        <taxon>Caudoviricetes</taxon>
        <taxon>Autographivirales</taxon>
        <taxon>Fussvirus</taxon>
        <taxon>Fussvirus Eyrgjafa EXVC018P</taxon>
    </lineage>
</organism>
<evidence type="ECO:0000313" key="3">
    <source>
        <dbReference type="EMBL" id="QLF88177.1"/>
    </source>
</evidence>
<reference evidence="4" key="1">
    <citation type="submission" date="2020-04" db="EMBL/GenBank/DDBJ databases">
        <title>Efficient Dilution-to-Extinction isolation of novel virus-host model systems for fastidious heterotrophic bacteria.</title>
        <authorList>
            <person name="Buchholz H.H."/>
            <person name="Temperton B."/>
            <person name="Michelsen M."/>
            <person name="Allen M."/>
        </authorList>
    </citation>
    <scope>NUCLEOTIDE SEQUENCE [LARGE SCALE GENOMIC DNA]</scope>
</reference>
<name>A0A7S6C6B9_9CAUD</name>
<dbReference type="Proteomes" id="UP000594646">
    <property type="component" value="Genome"/>
</dbReference>
<dbReference type="EMBL" id="MT375523">
    <property type="protein sequence ID" value="QLF88177.1"/>
    <property type="molecule type" value="Genomic_DNA"/>
</dbReference>
<dbReference type="SUPFAM" id="SSF54060">
    <property type="entry name" value="His-Me finger endonucleases"/>
    <property type="match status" value="1"/>
</dbReference>
<keyword evidence="3" id="KW-0255">Endonuclease</keyword>
<keyword evidence="3" id="KW-0540">Nuclease</keyword>
<dbReference type="Pfam" id="PF13392">
    <property type="entry name" value="HNH_3"/>
    <property type="match status" value="1"/>
</dbReference>
<feature type="compositionally biased region" description="Basic residues" evidence="1">
    <location>
        <begin position="20"/>
        <end position="37"/>
    </location>
</feature>
<dbReference type="GO" id="GO:0004519">
    <property type="term" value="F:endonuclease activity"/>
    <property type="evidence" value="ECO:0007669"/>
    <property type="project" value="UniProtKB-KW"/>
</dbReference>
<feature type="domain" description="HNH nuclease" evidence="2">
    <location>
        <begin position="43"/>
        <end position="69"/>
    </location>
</feature>
<proteinExistence type="predicted"/>
<evidence type="ECO:0000313" key="4">
    <source>
        <dbReference type="Proteomes" id="UP000594646"/>
    </source>
</evidence>
<dbReference type="InterPro" id="IPR044925">
    <property type="entry name" value="His-Me_finger_sf"/>
</dbReference>
<protein>
    <submittedName>
        <fullName evidence="3">HNH endonuclease</fullName>
    </submittedName>
</protein>
<accession>A0A7S6C6B9</accession>
<feature type="compositionally biased region" description="Basic and acidic residues" evidence="1">
    <location>
        <begin position="1"/>
        <end position="12"/>
    </location>
</feature>
<keyword evidence="3" id="KW-0378">Hydrolase</keyword>
<gene>
    <name evidence="3" type="ORF">Eyrgjafa_gp_32</name>
</gene>
<keyword evidence="4" id="KW-1185">Reference proteome</keyword>